<name>A0A1G4IAU6_TRYEQ</name>
<keyword evidence="3" id="KW-1185">Reference proteome</keyword>
<protein>
    <submittedName>
        <fullName evidence="2">Uncharacterized protein</fullName>
    </submittedName>
</protein>
<sequence>MTASRYHLHIVDGGDRSSTVTASMIFAHLALRCGQLRNYLLVSASSTDVKKNRDAANPNRLASSLGGSSAGGTRPTYVGTSDAGTDDQLLLAGEALLRGEGLSHNGISDESSWGEVLSSVKDRIMPYESFSRSFAESEVSLAMSEGPYFDFIATADVASFDYLLDYYLGPCLRSAKKGQLGVGRYGGLPEKRDRRIGLIHILCGEPVRAGYLLQRFMELLLEIDTKSAAGESGKAGEEAWINRVDHVVLQMYQLLSVDVLFTVV</sequence>
<dbReference type="EMBL" id="CZPT02001198">
    <property type="protein sequence ID" value="SCU69390.1"/>
    <property type="molecule type" value="Genomic_DNA"/>
</dbReference>
<feature type="region of interest" description="Disordered" evidence="1">
    <location>
        <begin position="51"/>
        <end position="78"/>
    </location>
</feature>
<reference evidence="2" key="1">
    <citation type="submission" date="2016-09" db="EMBL/GenBank/DDBJ databases">
        <authorList>
            <person name="Hebert L."/>
            <person name="Moumen B."/>
        </authorList>
    </citation>
    <scope>NUCLEOTIDE SEQUENCE [LARGE SCALE GENOMIC DNA]</scope>
    <source>
        <strain evidence="2">OVI</strain>
    </source>
</reference>
<accession>A0A1G4IAU6</accession>
<gene>
    <name evidence="2" type="ORF">TEOVI_000095600</name>
</gene>
<organism evidence="2 3">
    <name type="scientific">Trypanosoma equiperdum</name>
    <dbReference type="NCBI Taxonomy" id="5694"/>
    <lineage>
        <taxon>Eukaryota</taxon>
        <taxon>Discoba</taxon>
        <taxon>Euglenozoa</taxon>
        <taxon>Kinetoplastea</taxon>
        <taxon>Metakinetoplastina</taxon>
        <taxon>Trypanosomatida</taxon>
        <taxon>Trypanosomatidae</taxon>
        <taxon>Trypanosoma</taxon>
    </lineage>
</organism>
<dbReference type="Proteomes" id="UP000195570">
    <property type="component" value="Unassembled WGS sequence"/>
</dbReference>
<proteinExistence type="predicted"/>
<comment type="caution">
    <text evidence="2">The sequence shown here is derived from an EMBL/GenBank/DDBJ whole genome shotgun (WGS) entry which is preliminary data.</text>
</comment>
<evidence type="ECO:0000256" key="1">
    <source>
        <dbReference type="SAM" id="MobiDB-lite"/>
    </source>
</evidence>
<evidence type="ECO:0000313" key="3">
    <source>
        <dbReference type="Proteomes" id="UP000195570"/>
    </source>
</evidence>
<dbReference type="VEuPathDB" id="TriTrypDB:TEOVI_000095600"/>
<dbReference type="GeneID" id="92374896"/>
<dbReference type="AlphaFoldDB" id="A0A1G4IAU6"/>
<dbReference type="RefSeq" id="XP_067080374.1">
    <property type="nucleotide sequence ID" value="XM_067224273.1"/>
</dbReference>
<evidence type="ECO:0000313" key="2">
    <source>
        <dbReference type="EMBL" id="SCU69390.1"/>
    </source>
</evidence>